<keyword evidence="6" id="KW-0378">Hydrolase</keyword>
<feature type="transmembrane region" description="Helical" evidence="4">
    <location>
        <begin position="27"/>
        <end position="45"/>
    </location>
</feature>
<evidence type="ECO:0000256" key="3">
    <source>
        <dbReference type="ARBA" id="ARBA00023125"/>
    </source>
</evidence>
<gene>
    <name evidence="6" type="primary">mutS2</name>
    <name evidence="6" type="ORF">UC8_57130</name>
</gene>
<evidence type="ECO:0000313" key="6">
    <source>
        <dbReference type="EMBL" id="QEG43661.1"/>
    </source>
</evidence>
<keyword evidence="4" id="KW-0472">Membrane</keyword>
<dbReference type="KEGG" id="rul:UC8_57130"/>
<evidence type="ECO:0000256" key="4">
    <source>
        <dbReference type="SAM" id="Phobius"/>
    </source>
</evidence>
<sequence>MQRYTARLDELSRQRDQCKQVDRRWHMARLAAFFIAGGCLFFGYVNADLVGLVYIGWLGVLAFLVAITVHQRVRDQLEEIRRARSIQRRLLSRLQRRWDRLPLWHPSEQWMAENDVSADVADDLDLFGRGSLFQLASLASTGPGLRTLAQWLGGPAESESADARAEAIDAMAPLREEREAFYLLAKRAADGTAEPDRFVEWAGGGTYLDSRSWLRTWARLSPIVLLAGVIIGVVTASLPTLLVLGGGVVLINVLLTVLHLGPIHDIFSVALSGRGDVEGYTQLFGTAEHLPDHPDSLRAIKQTLVDDPDHSAVVALRQLQSAATMASLRHSGLLFILYVILQAVALWDIHVLAALEKWQNRHGDNAARWFKALGSLEAFMSLAALRDEYPNWARATWMDSSDDCQVTATRMGHPLLTDAERVLNDVSVGPPGTVLLVTGSNMSGKSTMLRSVGLNVMLASAGAPVCAAALQLPSLELSTSIRVRDSVREGVSFYMAELKRLRIVVEHARALRSRQDRRVLYLLDEILQGTNNRERQIAVARVLGHLIDTGAIGAISTHDLDLADDPLLQSVAHPVHFRETIQQDAEGRDTMTFDYVMREGVTPTTNALRLLEMVGLGEE</sequence>
<feature type="domain" description="DNA mismatch repair proteins mutS family" evidence="5">
    <location>
        <begin position="432"/>
        <end position="619"/>
    </location>
</feature>
<dbReference type="GO" id="GO:0005524">
    <property type="term" value="F:ATP binding"/>
    <property type="evidence" value="ECO:0007669"/>
    <property type="project" value="UniProtKB-KW"/>
</dbReference>
<keyword evidence="1" id="KW-0547">Nucleotide-binding</keyword>
<dbReference type="SMART" id="SM00534">
    <property type="entry name" value="MUTSac"/>
    <property type="match status" value="1"/>
</dbReference>
<keyword evidence="6" id="KW-0540">Nuclease</keyword>
<dbReference type="EC" id="3.1.-.-" evidence="6"/>
<organism evidence="6 7">
    <name type="scientific">Roseimaritima ulvae</name>
    <dbReference type="NCBI Taxonomy" id="980254"/>
    <lineage>
        <taxon>Bacteria</taxon>
        <taxon>Pseudomonadati</taxon>
        <taxon>Planctomycetota</taxon>
        <taxon>Planctomycetia</taxon>
        <taxon>Pirellulales</taxon>
        <taxon>Pirellulaceae</taxon>
        <taxon>Roseimaritima</taxon>
    </lineage>
</organism>
<reference evidence="6 7" key="1">
    <citation type="submission" date="2019-08" db="EMBL/GenBank/DDBJ databases">
        <title>Deep-cultivation of Planctomycetes and their phenomic and genomic characterization uncovers novel biology.</title>
        <authorList>
            <person name="Wiegand S."/>
            <person name="Jogler M."/>
            <person name="Boedeker C."/>
            <person name="Pinto D."/>
            <person name="Vollmers J."/>
            <person name="Rivas-Marin E."/>
            <person name="Kohn T."/>
            <person name="Peeters S.H."/>
            <person name="Heuer A."/>
            <person name="Rast P."/>
            <person name="Oberbeckmann S."/>
            <person name="Bunk B."/>
            <person name="Jeske O."/>
            <person name="Meyerdierks A."/>
            <person name="Storesund J.E."/>
            <person name="Kallscheuer N."/>
            <person name="Luecker S."/>
            <person name="Lage O.M."/>
            <person name="Pohl T."/>
            <person name="Merkel B.J."/>
            <person name="Hornburger P."/>
            <person name="Mueller R.-W."/>
            <person name="Bruemmer F."/>
            <person name="Labrenz M."/>
            <person name="Spormann A.M."/>
            <person name="Op den Camp H."/>
            <person name="Overmann J."/>
            <person name="Amann R."/>
            <person name="Jetten M.S.M."/>
            <person name="Mascher T."/>
            <person name="Medema M.H."/>
            <person name="Devos D.P."/>
            <person name="Kaster A.-K."/>
            <person name="Ovreas L."/>
            <person name="Rohde M."/>
            <person name="Galperin M.Y."/>
            <person name="Jogler C."/>
        </authorList>
    </citation>
    <scope>NUCLEOTIDE SEQUENCE [LARGE SCALE GENOMIC DNA]</scope>
    <source>
        <strain evidence="6 7">UC8</strain>
    </source>
</reference>
<dbReference type="GO" id="GO:0030983">
    <property type="term" value="F:mismatched DNA binding"/>
    <property type="evidence" value="ECO:0007669"/>
    <property type="project" value="InterPro"/>
</dbReference>
<protein>
    <submittedName>
        <fullName evidence="6">Endonuclease MutS2</fullName>
        <ecNumber evidence="6">3.1.-.-</ecNumber>
    </submittedName>
</protein>
<dbReference type="PANTHER" id="PTHR11361">
    <property type="entry name" value="DNA MISMATCH REPAIR PROTEIN MUTS FAMILY MEMBER"/>
    <property type="match status" value="1"/>
</dbReference>
<dbReference type="AlphaFoldDB" id="A0A5B9R9I3"/>
<keyword evidence="7" id="KW-1185">Reference proteome</keyword>
<keyword evidence="2" id="KW-0067">ATP-binding</keyword>
<dbReference type="GO" id="GO:0006298">
    <property type="term" value="P:mismatch repair"/>
    <property type="evidence" value="ECO:0007669"/>
    <property type="project" value="InterPro"/>
</dbReference>
<dbReference type="GO" id="GO:0005829">
    <property type="term" value="C:cytosol"/>
    <property type="evidence" value="ECO:0007669"/>
    <property type="project" value="TreeGrafter"/>
</dbReference>
<evidence type="ECO:0000256" key="1">
    <source>
        <dbReference type="ARBA" id="ARBA00022741"/>
    </source>
</evidence>
<proteinExistence type="predicted"/>
<feature type="transmembrane region" description="Helical" evidence="4">
    <location>
        <begin position="51"/>
        <end position="69"/>
    </location>
</feature>
<keyword evidence="4" id="KW-0812">Transmembrane</keyword>
<feature type="transmembrane region" description="Helical" evidence="4">
    <location>
        <begin position="333"/>
        <end position="355"/>
    </location>
</feature>
<dbReference type="SUPFAM" id="SSF52540">
    <property type="entry name" value="P-loop containing nucleoside triphosphate hydrolases"/>
    <property type="match status" value="1"/>
</dbReference>
<accession>A0A5B9R9I3</accession>
<dbReference type="GO" id="GO:0004519">
    <property type="term" value="F:endonuclease activity"/>
    <property type="evidence" value="ECO:0007669"/>
    <property type="project" value="UniProtKB-KW"/>
</dbReference>
<dbReference type="InterPro" id="IPR027417">
    <property type="entry name" value="P-loop_NTPase"/>
</dbReference>
<keyword evidence="6" id="KW-0255">Endonuclease</keyword>
<keyword evidence="4" id="KW-1133">Transmembrane helix</keyword>
<dbReference type="EMBL" id="CP042914">
    <property type="protein sequence ID" value="QEG43661.1"/>
    <property type="molecule type" value="Genomic_DNA"/>
</dbReference>
<keyword evidence="3" id="KW-0238">DNA-binding</keyword>
<dbReference type="InterPro" id="IPR000432">
    <property type="entry name" value="DNA_mismatch_repair_MutS_C"/>
</dbReference>
<dbReference type="InterPro" id="IPR045076">
    <property type="entry name" value="MutS"/>
</dbReference>
<dbReference type="GO" id="GO:0140664">
    <property type="term" value="F:ATP-dependent DNA damage sensor activity"/>
    <property type="evidence" value="ECO:0007669"/>
    <property type="project" value="InterPro"/>
</dbReference>
<name>A0A5B9R9I3_9BACT</name>
<dbReference type="Proteomes" id="UP000325286">
    <property type="component" value="Chromosome"/>
</dbReference>
<dbReference type="Gene3D" id="3.40.50.300">
    <property type="entry name" value="P-loop containing nucleotide triphosphate hydrolases"/>
    <property type="match status" value="1"/>
</dbReference>
<evidence type="ECO:0000256" key="2">
    <source>
        <dbReference type="ARBA" id="ARBA00022840"/>
    </source>
</evidence>
<dbReference type="GO" id="GO:0016787">
    <property type="term" value="F:hydrolase activity"/>
    <property type="evidence" value="ECO:0007669"/>
    <property type="project" value="UniProtKB-KW"/>
</dbReference>
<feature type="transmembrane region" description="Helical" evidence="4">
    <location>
        <begin position="217"/>
        <end position="235"/>
    </location>
</feature>
<evidence type="ECO:0000313" key="7">
    <source>
        <dbReference type="Proteomes" id="UP000325286"/>
    </source>
</evidence>
<evidence type="ECO:0000259" key="5">
    <source>
        <dbReference type="SMART" id="SM00534"/>
    </source>
</evidence>
<feature type="transmembrane region" description="Helical" evidence="4">
    <location>
        <begin position="241"/>
        <end position="261"/>
    </location>
</feature>
<dbReference type="PANTHER" id="PTHR11361:SF99">
    <property type="entry name" value="DNA MISMATCH REPAIR PROTEIN"/>
    <property type="match status" value="1"/>
</dbReference>
<dbReference type="Pfam" id="PF00488">
    <property type="entry name" value="MutS_V"/>
    <property type="match status" value="1"/>
</dbReference>